<sequence>MSYDRHLNSLLQSQTSQILTPTESTLLNHYLKHTCQDMTVDDDDRYTLQVGIPNLAFQNKLMKSVLHSRQP</sequence>
<dbReference type="AlphaFoldDB" id="A0A1V6R2X5"/>
<comment type="caution">
    <text evidence="1">The sequence shown here is derived from an EMBL/GenBank/DDBJ whole genome shotgun (WGS) entry which is preliminary data.</text>
</comment>
<name>A0A1V6R2X5_9EURO</name>
<gene>
    <name evidence="1" type="ORF">PENSOL_c018G04414</name>
</gene>
<organism evidence="1 2">
    <name type="scientific">Penicillium solitum</name>
    <dbReference type="NCBI Taxonomy" id="60172"/>
    <lineage>
        <taxon>Eukaryota</taxon>
        <taxon>Fungi</taxon>
        <taxon>Dikarya</taxon>
        <taxon>Ascomycota</taxon>
        <taxon>Pezizomycotina</taxon>
        <taxon>Eurotiomycetes</taxon>
        <taxon>Eurotiomycetidae</taxon>
        <taxon>Eurotiales</taxon>
        <taxon>Aspergillaceae</taxon>
        <taxon>Penicillium</taxon>
    </lineage>
</organism>
<reference evidence="2" key="1">
    <citation type="journal article" date="2017" name="Nat. Microbiol.">
        <title>Global analysis of biosynthetic gene clusters reveals vast potential of secondary metabolite production in Penicillium species.</title>
        <authorList>
            <person name="Nielsen J.C."/>
            <person name="Grijseels S."/>
            <person name="Prigent S."/>
            <person name="Ji B."/>
            <person name="Dainat J."/>
            <person name="Nielsen K.F."/>
            <person name="Frisvad J.C."/>
            <person name="Workman M."/>
            <person name="Nielsen J."/>
        </authorList>
    </citation>
    <scope>NUCLEOTIDE SEQUENCE [LARGE SCALE GENOMIC DNA]</scope>
    <source>
        <strain evidence="2">IBT 29525</strain>
    </source>
</reference>
<evidence type="ECO:0000313" key="2">
    <source>
        <dbReference type="Proteomes" id="UP000191612"/>
    </source>
</evidence>
<keyword evidence="2" id="KW-1185">Reference proteome</keyword>
<accession>A0A1V6R2X5</accession>
<proteinExistence type="predicted"/>
<dbReference type="Proteomes" id="UP000191612">
    <property type="component" value="Unassembled WGS sequence"/>
</dbReference>
<dbReference type="EMBL" id="MDYO01000018">
    <property type="protein sequence ID" value="OQD95830.1"/>
    <property type="molecule type" value="Genomic_DNA"/>
</dbReference>
<protein>
    <submittedName>
        <fullName evidence="1">Uncharacterized protein</fullName>
    </submittedName>
</protein>
<dbReference type="STRING" id="60172.A0A1V6R2X5"/>
<evidence type="ECO:0000313" key="1">
    <source>
        <dbReference type="EMBL" id="OQD95830.1"/>
    </source>
</evidence>